<organism evidence="1 2">
    <name type="scientific">Paenibacillus eucommiae</name>
    <dbReference type="NCBI Taxonomy" id="1355755"/>
    <lineage>
        <taxon>Bacteria</taxon>
        <taxon>Bacillati</taxon>
        <taxon>Bacillota</taxon>
        <taxon>Bacilli</taxon>
        <taxon>Bacillales</taxon>
        <taxon>Paenibacillaceae</taxon>
        <taxon>Paenibacillus</taxon>
    </lineage>
</organism>
<name>A0ABS4J4I4_9BACL</name>
<accession>A0ABS4J4I4</accession>
<reference evidence="1 2" key="1">
    <citation type="submission" date="2021-03" db="EMBL/GenBank/DDBJ databases">
        <title>Genomic Encyclopedia of Type Strains, Phase IV (KMG-IV): sequencing the most valuable type-strain genomes for metagenomic binning, comparative biology and taxonomic classification.</title>
        <authorList>
            <person name="Goeker M."/>
        </authorList>
    </citation>
    <scope>NUCLEOTIDE SEQUENCE [LARGE SCALE GENOMIC DNA]</scope>
    <source>
        <strain evidence="1 2">DSM 26048</strain>
    </source>
</reference>
<sequence length="378" mass="44465">MKMDMNLADMLSYTDIFELSRIASTYDCQCNGNSKNELIQSILSTLNRREVFEKHIQDLNVEDIRFLNYLLSDPRNSFSLEELTARVKQSRFQASENNLQNPREIIIKFKRLGWLFNGYSQQTKYVFQVPNDLKGRFADVLTAKFRSTLQVTDDPGVYRDEQMLLIEDVEHFLQWLSEQQEVMLTAENSMYKRSLQQILDRMSVKEEMVAKGAWRFGYGRMYKEYPNRFSLIYDYCFFHHLIVEQQAALQLSDTGKTKLLERSKENPIQVYRFWLRLYKGPIPNLQSIVQWINRLAQTWVTAASVGEVLCKLIKPFYYDSSESIFEQRILQMMMHLGLLRIGENDDYGQVIQMTKLGSKVIEGTYVAEDDKIELPADR</sequence>
<proteinExistence type="predicted"/>
<evidence type="ECO:0000313" key="1">
    <source>
        <dbReference type="EMBL" id="MBP1994747.1"/>
    </source>
</evidence>
<comment type="caution">
    <text evidence="1">The sequence shown here is derived from an EMBL/GenBank/DDBJ whole genome shotgun (WGS) entry which is preliminary data.</text>
</comment>
<gene>
    <name evidence="1" type="ORF">J2Z66_006387</name>
</gene>
<dbReference type="Proteomes" id="UP001519287">
    <property type="component" value="Unassembled WGS sequence"/>
</dbReference>
<keyword evidence="2" id="KW-1185">Reference proteome</keyword>
<protein>
    <submittedName>
        <fullName evidence="1">Uncharacterized protein</fullName>
    </submittedName>
</protein>
<evidence type="ECO:0000313" key="2">
    <source>
        <dbReference type="Proteomes" id="UP001519287"/>
    </source>
</evidence>
<dbReference type="EMBL" id="JAGGLB010000028">
    <property type="protein sequence ID" value="MBP1994747.1"/>
    <property type="molecule type" value="Genomic_DNA"/>
</dbReference>